<keyword evidence="1" id="KW-0472">Membrane</keyword>
<dbReference type="Pfam" id="PF19661">
    <property type="entry name" value="DUF6164"/>
    <property type="match status" value="1"/>
</dbReference>
<proteinExistence type="predicted"/>
<sequence>MAKLLFKLKGVPDSEADDVRQLLDQHNIEFYETPPSIWQVSMEAIWLRDNEQLEQAKQLLAEYQQQLSTRVKEEYAELEKQGQAPNLWSKFKEDPMQFIVFAMIIALVLYISITPFTSFGSNN</sequence>
<accession>A0A3B0ZFV9</accession>
<protein>
    <recommendedName>
        <fullName evidence="3">DUF2007 domain-containing protein</fullName>
    </recommendedName>
</protein>
<dbReference type="EMBL" id="UOFP01000132">
    <property type="protein sequence ID" value="VAW86287.1"/>
    <property type="molecule type" value="Genomic_DNA"/>
</dbReference>
<evidence type="ECO:0000313" key="2">
    <source>
        <dbReference type="EMBL" id="VAW86287.1"/>
    </source>
</evidence>
<gene>
    <name evidence="2" type="ORF">MNBD_GAMMA18-237</name>
</gene>
<organism evidence="2">
    <name type="scientific">hydrothermal vent metagenome</name>
    <dbReference type="NCBI Taxonomy" id="652676"/>
    <lineage>
        <taxon>unclassified sequences</taxon>
        <taxon>metagenomes</taxon>
        <taxon>ecological metagenomes</taxon>
    </lineage>
</organism>
<dbReference type="InterPro" id="IPR046162">
    <property type="entry name" value="DUF6164"/>
</dbReference>
<evidence type="ECO:0008006" key="3">
    <source>
        <dbReference type="Google" id="ProtNLM"/>
    </source>
</evidence>
<feature type="transmembrane region" description="Helical" evidence="1">
    <location>
        <begin position="98"/>
        <end position="119"/>
    </location>
</feature>
<keyword evidence="1" id="KW-0812">Transmembrane</keyword>
<keyword evidence="1" id="KW-1133">Transmembrane helix</keyword>
<evidence type="ECO:0000256" key="1">
    <source>
        <dbReference type="SAM" id="Phobius"/>
    </source>
</evidence>
<reference evidence="2" key="1">
    <citation type="submission" date="2018-06" db="EMBL/GenBank/DDBJ databases">
        <authorList>
            <person name="Zhirakovskaya E."/>
        </authorList>
    </citation>
    <scope>NUCLEOTIDE SEQUENCE</scope>
</reference>
<name>A0A3B0ZFV9_9ZZZZ</name>
<dbReference type="AlphaFoldDB" id="A0A3B0ZFV9"/>